<dbReference type="Gene3D" id="1.10.1760.20">
    <property type="match status" value="1"/>
</dbReference>
<accession>A0A0B9A8D7</accession>
<dbReference type="STRING" id="1703.BLSMQ_1588"/>
<keyword evidence="4" id="KW-1185">Reference proteome</keyword>
<feature type="transmembrane region" description="Helical" evidence="2">
    <location>
        <begin position="118"/>
        <end position="143"/>
    </location>
</feature>
<feature type="transmembrane region" description="Helical" evidence="2">
    <location>
        <begin position="234"/>
        <end position="252"/>
    </location>
</feature>
<feature type="transmembrane region" description="Helical" evidence="2">
    <location>
        <begin position="87"/>
        <end position="106"/>
    </location>
</feature>
<gene>
    <name evidence="3" type="ORF">AE0388_2271</name>
</gene>
<evidence type="ECO:0000313" key="4">
    <source>
        <dbReference type="Proteomes" id="UP000031488"/>
    </source>
</evidence>
<dbReference type="RefSeq" id="WP_052240030.1">
    <property type="nucleotide sequence ID" value="NZ_JTJZ01000020.1"/>
</dbReference>
<sequence>MTAHSRQSGQGPTSTVGPGQNRNRTLPLTLTLLGTLIVIGTYVAVLLTQPANLGIDFGHTTLWVMLGYLGGGILLAAGTLPLIPRSVLALIPVAIALNIVIGQVIGNYTPVPLYLDSIGTVLIGVLAGPAAGAFTGIISNLIWGVTLSPSVIAFSSGAAFIGAAAGWAARLGVFRTPWTAVIVGAVAGVPAGAIGAPVAAYVFGGGLGAGTGGVVAILQAAGLEMFNATFAQSMVSDIVDKALIFALAYVVIRSLPKRIIGRYEFAAHSRPRATKTRGSDPAKPVEAAQPTE</sequence>
<feature type="region of interest" description="Disordered" evidence="1">
    <location>
        <begin position="271"/>
        <end position="292"/>
    </location>
</feature>
<proteinExistence type="predicted"/>
<protein>
    <submittedName>
        <fullName evidence="3">Uncharacterized protein</fullName>
    </submittedName>
</protein>
<evidence type="ECO:0000256" key="2">
    <source>
        <dbReference type="SAM" id="Phobius"/>
    </source>
</evidence>
<dbReference type="OrthoDB" id="4427442at2"/>
<organism evidence="3 4">
    <name type="scientific">Brevibacterium linens</name>
    <dbReference type="NCBI Taxonomy" id="1703"/>
    <lineage>
        <taxon>Bacteria</taxon>
        <taxon>Bacillati</taxon>
        <taxon>Actinomycetota</taxon>
        <taxon>Actinomycetes</taxon>
        <taxon>Micrococcales</taxon>
        <taxon>Brevibacteriaceae</taxon>
        <taxon>Brevibacterium</taxon>
    </lineage>
</organism>
<feature type="transmembrane region" description="Helical" evidence="2">
    <location>
        <begin position="60"/>
        <end position="80"/>
    </location>
</feature>
<comment type="caution">
    <text evidence="3">The sequence shown here is derived from an EMBL/GenBank/DDBJ whole genome shotgun (WGS) entry which is preliminary data.</text>
</comment>
<name>A0A0B9A8D7_BRELN</name>
<dbReference type="Proteomes" id="UP000031488">
    <property type="component" value="Unassembled WGS sequence"/>
</dbReference>
<feature type="transmembrane region" description="Helical" evidence="2">
    <location>
        <begin position="28"/>
        <end position="48"/>
    </location>
</feature>
<dbReference type="EMBL" id="JTJZ01000020">
    <property type="protein sequence ID" value="KHS51721.1"/>
    <property type="molecule type" value="Genomic_DNA"/>
</dbReference>
<reference evidence="3 4" key="1">
    <citation type="submission" date="2014-11" db="EMBL/GenBank/DDBJ databases">
        <title>Draft Genome Sequence of Brevibacterium linens AE038-8.</title>
        <authorList>
            <person name="Maizel D."/>
            <person name="Utturkar S.M."/>
            <person name="Brown S.D."/>
            <person name="Ferrero M."/>
            <person name="Rosen B.P."/>
        </authorList>
    </citation>
    <scope>NUCLEOTIDE SEQUENCE [LARGE SCALE GENOMIC DNA]</scope>
    <source>
        <strain evidence="3 4">AE038-8</strain>
    </source>
</reference>
<evidence type="ECO:0000313" key="3">
    <source>
        <dbReference type="EMBL" id="KHS51721.1"/>
    </source>
</evidence>
<keyword evidence="2" id="KW-1133">Transmembrane helix</keyword>
<dbReference type="AlphaFoldDB" id="A0A0B9A8D7"/>
<evidence type="ECO:0000256" key="1">
    <source>
        <dbReference type="SAM" id="MobiDB-lite"/>
    </source>
</evidence>
<keyword evidence="2" id="KW-0472">Membrane</keyword>
<feature type="transmembrane region" description="Helical" evidence="2">
    <location>
        <begin position="175"/>
        <end position="194"/>
    </location>
</feature>
<dbReference type="PATRIC" id="fig|1703.6.peg.2169"/>
<feature type="transmembrane region" description="Helical" evidence="2">
    <location>
        <begin position="150"/>
        <end position="169"/>
    </location>
</feature>
<feature type="transmembrane region" description="Helical" evidence="2">
    <location>
        <begin position="201"/>
        <end position="222"/>
    </location>
</feature>
<feature type="region of interest" description="Disordered" evidence="1">
    <location>
        <begin position="1"/>
        <end position="22"/>
    </location>
</feature>
<keyword evidence="2" id="KW-0812">Transmembrane</keyword>